<comment type="caution">
    <text evidence="5">The sequence shown here is derived from an EMBL/GenBank/DDBJ whole genome shotgun (WGS) entry which is preliminary data.</text>
</comment>
<dbReference type="GO" id="GO:0051056">
    <property type="term" value="P:regulation of small GTPase mediated signal transduction"/>
    <property type="evidence" value="ECO:0007669"/>
    <property type="project" value="InterPro"/>
</dbReference>
<reference evidence="5" key="1">
    <citation type="submission" date="2021-01" db="EMBL/GenBank/DDBJ databases">
        <authorList>
            <person name="Li R."/>
            <person name="Bekaert M."/>
        </authorList>
    </citation>
    <scope>NUCLEOTIDE SEQUENCE</scope>
    <source>
        <strain evidence="5">Farmed</strain>
    </source>
</reference>
<feature type="compositionally biased region" description="Low complexity" evidence="2">
    <location>
        <begin position="369"/>
        <end position="381"/>
    </location>
</feature>
<dbReference type="OrthoDB" id="10009983at2759"/>
<evidence type="ECO:0000313" key="5">
    <source>
        <dbReference type="EMBL" id="CAE1163323.1"/>
    </source>
</evidence>
<keyword evidence="6" id="KW-1185">Reference proteome</keyword>
<feature type="transmembrane region" description="Helical" evidence="3">
    <location>
        <begin position="1583"/>
        <end position="1606"/>
    </location>
</feature>
<dbReference type="Gene3D" id="3.40.50.11210">
    <property type="entry name" value="Rap/Ran-GAP"/>
    <property type="match status" value="1"/>
</dbReference>
<dbReference type="PANTHER" id="PTHR21344:SF1">
    <property type="entry name" value="RAL GTPASE-ACTIVATING PROTEIN SUBUNIT BETA"/>
    <property type="match status" value="1"/>
</dbReference>
<feature type="region of interest" description="Disordered" evidence="2">
    <location>
        <begin position="369"/>
        <end position="423"/>
    </location>
</feature>
<feature type="region of interest" description="Disordered" evidence="2">
    <location>
        <begin position="475"/>
        <end position="498"/>
    </location>
</feature>
<feature type="transmembrane region" description="Helical" evidence="3">
    <location>
        <begin position="1441"/>
        <end position="1461"/>
    </location>
</feature>
<dbReference type="Pfam" id="PF20412">
    <property type="entry name" value="RALGAPB_N"/>
    <property type="match status" value="1"/>
</dbReference>
<keyword evidence="3" id="KW-1133">Transmembrane helix</keyword>
<keyword evidence="1" id="KW-0343">GTPase activation</keyword>
<proteinExistence type="predicted"/>
<keyword evidence="3" id="KW-0812">Transmembrane</keyword>
<dbReference type="Proteomes" id="UP000597762">
    <property type="component" value="Unassembled WGS sequence"/>
</dbReference>
<protein>
    <submittedName>
        <fullName evidence="5">Ral GTPase-activating protein subunit beta</fullName>
    </submittedName>
</protein>
<dbReference type="InterPro" id="IPR035974">
    <property type="entry name" value="Rap/Ran-GAP_sf"/>
</dbReference>
<gene>
    <name evidence="5" type="ORF">SPHA_7636</name>
</gene>
<name>A0A812B0C1_ACAPH</name>
<evidence type="ECO:0000259" key="4">
    <source>
        <dbReference type="PROSITE" id="PS50085"/>
    </source>
</evidence>
<feature type="compositionally biased region" description="Low complexity" evidence="2">
    <location>
        <begin position="713"/>
        <end position="734"/>
    </location>
</feature>
<feature type="compositionally biased region" description="Low complexity" evidence="2">
    <location>
        <begin position="407"/>
        <end position="423"/>
    </location>
</feature>
<feature type="compositionally biased region" description="Basic and acidic residues" evidence="2">
    <location>
        <begin position="475"/>
        <end position="492"/>
    </location>
</feature>
<dbReference type="EMBL" id="CAHIKZ030000246">
    <property type="protein sequence ID" value="CAE1163323.1"/>
    <property type="molecule type" value="Genomic_DNA"/>
</dbReference>
<dbReference type="InterPro" id="IPR039930">
    <property type="entry name" value="RALGAPB"/>
</dbReference>
<organism evidence="5 6">
    <name type="scientific">Acanthosepion pharaonis</name>
    <name type="common">Pharaoh cuttlefish</name>
    <name type="synonym">Sepia pharaonis</name>
    <dbReference type="NCBI Taxonomy" id="158019"/>
    <lineage>
        <taxon>Eukaryota</taxon>
        <taxon>Metazoa</taxon>
        <taxon>Spiralia</taxon>
        <taxon>Lophotrochozoa</taxon>
        <taxon>Mollusca</taxon>
        <taxon>Cephalopoda</taxon>
        <taxon>Coleoidea</taxon>
        <taxon>Decapodiformes</taxon>
        <taxon>Sepiida</taxon>
        <taxon>Sepiina</taxon>
        <taxon>Sepiidae</taxon>
        <taxon>Acanthosepion</taxon>
    </lineage>
</organism>
<dbReference type="InterPro" id="IPR000331">
    <property type="entry name" value="Rap/Ran_GAP_dom"/>
</dbReference>
<dbReference type="PROSITE" id="PS50085">
    <property type="entry name" value="RAPGAP"/>
    <property type="match status" value="1"/>
</dbReference>
<dbReference type="GO" id="GO:0005096">
    <property type="term" value="F:GTPase activator activity"/>
    <property type="evidence" value="ECO:0007669"/>
    <property type="project" value="UniProtKB-KW"/>
</dbReference>
<evidence type="ECO:0000256" key="3">
    <source>
        <dbReference type="SAM" id="Phobius"/>
    </source>
</evidence>
<keyword evidence="3" id="KW-0472">Membrane</keyword>
<sequence length="1743" mass="196442">MYSEWASLHREIQCDKANQSVLHKFPEFAGKEIACSVVKHLAKTFSTPSSNADLQDDKDVKWTMEVLCFGLSLPLTEHEAIRDCVNIYCDWLTALTTPLESVPKPIIENPNLYSREIIHHLLNLFVPRDGSSVDLVKRQSALCQRVLRSIENVALESALLTRDTWETLLKFLLAANDSLLAPPAEKDDIGLSSPDIAEHLCERVLSVLFEIWILACARCFPSPSLWKTFRNMCICWRHHDALIQQWHRVNHALLSRLLKFMYGPDYPELQIPEEDLHLIPAEMTNDCIAQSWFRFLHILQNPVDLCHPEIISKTQKFMEMVLASKNVIDPSEHECLKSLPLIFCHSMHGISVMVNAFLGIAQSTKELANSSNASNTRANPACTPPGQRKTPMRPFSAVTVPLTQKGSSKSSSTSSNLYKAASSPTPMIGPAQLLLDSSLTMAPSRPRCNSILHLFGAWLFEAALAGVTLHPCHSETAQKPDRRANSFTESRHSSMVTEHYSEKARIAVNTYEDGRAEACGTLCRIFCAHRTGEDILPVYYSRFYITMYYGLQAGENMSSQVLSSILFNSCDLLRVDLAGAQILVPYILNALELVISEFKCITRETIPEVDLRKACFHLLLSMLCLPLHFKDLEIKDILSSPETGDKKISFISLKRKITELLLRALFSEVDATNTQMLLGGLMLLVQDLALYEEAEYLAVQPQQQDICLNDSDMSSDYSKSSNTSSSTETSYTDSLPKIPPSQLNGFDDNRNSRTFMGLKNLPGSGSSIYTYFKCELKDNTDTAHGLFGHATSLVCNRLMASWKSDLNTALAAMELLSGLAKVKVKPPNTSMSKRTVKWICDFIVYQCSRPATSHSRDLHSMIVAAFKCLKLWLVEHSCLLYDKECLHNVLEVVELGISGSKSQNKVGECQTVKSKLEKESKSSSALKHRATDIPKYKGEKQLKPASMRVKDAAEEVLTCIIDQVGAFPPPCGPESLFSLLDEQALLKYARGTSLPEHGSPFRYFVLENSIILGLLEQPLGNVQDPLPTVTALIRGPFGRHAWTMQLRHQPRSQDNASNLAEVQRPQPMENIGFKHNVKHRYFPEIVETIVPTKLEMSIPTMESIVTEKTAAELDVLRQLIDTQVAFENKVAEQYSEKLKNQVHPNPITECKPPKICHEFQTARLFLSHYGFLSLEALKESSNSSLPPALVLLASNNSALFTDLETLDGIPSRDSDTVHVFYMKPGQKAPEEILRNVLSNTNVQPQFLEFLRSLGWPVFVRKHAGWTGHVSTSWKVINEDDIHDYDSPTNTGGSIYGGRQQVLYWADVSSEIAFVVPSTDSCMNNRSSTGPNDQSLEKNNISNVGERISIGPDLNLTKPKSLGLVGDKNGKEKESPGSPPEIPVIRGKKYGRHSSLAIGPDTRVYVVCFKNYQKNISIICFFFFVFHCFSLSLFLSPFSLSLFLSPFSLSLFLSPFSLSLFLSPFSLSLFLSPFSFPFFFPFFLSFFFPFFSFLFSFPFSLSLFSFSFFSFPFSFSFFSFPFSFSFFSFPFSFSFFSFPFSFSFFSFPFSFSFSLSFFSFFFSFPFFFLSLFSFLFLSPFLFPFFFLLFFLFPFSFSFFSSLSLVFFSSSSRSTEMLSYTNTGLEQHANSGGSTGSSITRTQEIYVIFIHALQNGLFRVRMQGQSKRVSMAIPLVDGMVVSRRSLGTLVRQTAINICRRKRLESELYQPPHVRRKLKIQDIVNKYRSKMTAPEFYAAIFQDVLK</sequence>
<feature type="transmembrane region" description="Helical" evidence="3">
    <location>
        <begin position="1556"/>
        <end position="1577"/>
    </location>
</feature>
<dbReference type="PANTHER" id="PTHR21344">
    <property type="entry name" value="RAL GTPASE-ACTIVATING PROTEIN SUBUNIT BETA"/>
    <property type="match status" value="1"/>
</dbReference>
<dbReference type="InterPro" id="IPR046859">
    <property type="entry name" value="RGPA/RALGAPB_N"/>
</dbReference>
<evidence type="ECO:0000313" key="6">
    <source>
        <dbReference type="Proteomes" id="UP000597762"/>
    </source>
</evidence>
<feature type="region of interest" description="Disordered" evidence="2">
    <location>
        <begin position="713"/>
        <end position="749"/>
    </location>
</feature>
<dbReference type="SUPFAM" id="SSF111347">
    <property type="entry name" value="Rap/Ran-GAP"/>
    <property type="match status" value="2"/>
</dbReference>
<evidence type="ECO:0000256" key="2">
    <source>
        <dbReference type="SAM" id="MobiDB-lite"/>
    </source>
</evidence>
<evidence type="ECO:0000256" key="1">
    <source>
        <dbReference type="ARBA" id="ARBA00022468"/>
    </source>
</evidence>
<feature type="domain" description="Rap-GAP" evidence="4">
    <location>
        <begin position="1203"/>
        <end position="1473"/>
    </location>
</feature>
<feature type="transmembrane region" description="Helical" evidence="3">
    <location>
        <begin position="1415"/>
        <end position="1434"/>
    </location>
</feature>
<accession>A0A812B0C1</accession>